<sequence>MRGIVPCAPIVWLMLTAGASVQDASAFDPIGEVQADFDEIASFLPAPTPRLIVTKDTGADGLTSDGNVTLSNQSISTAHSRQELKGLLAYLAAQAAMRPTSIDADRIPALSSILAAGAVIAAGEKIDPIDQRKVPREAWRNYRCEPPRV</sequence>
<evidence type="ECO:0000313" key="3">
    <source>
        <dbReference type="Proteomes" id="UP000072867"/>
    </source>
</evidence>
<keyword evidence="1" id="KW-0732">Signal</keyword>
<proteinExistence type="predicted"/>
<evidence type="ECO:0000256" key="1">
    <source>
        <dbReference type="SAM" id="SignalP"/>
    </source>
</evidence>
<accession>A0A147HSB3</accession>
<dbReference type="Proteomes" id="UP000072867">
    <property type="component" value="Unassembled WGS sequence"/>
</dbReference>
<dbReference type="PATRIC" id="fig|33051.3.peg.1046"/>
<feature type="signal peptide" evidence="1">
    <location>
        <begin position="1"/>
        <end position="19"/>
    </location>
</feature>
<evidence type="ECO:0000313" key="2">
    <source>
        <dbReference type="EMBL" id="KTT67080.1"/>
    </source>
</evidence>
<name>A0A147HSB3_9SPHN</name>
<comment type="caution">
    <text evidence="2">The sequence shown here is derived from an EMBL/GenBank/DDBJ whole genome shotgun (WGS) entry which is preliminary data.</text>
</comment>
<dbReference type="AlphaFoldDB" id="A0A147HSB3"/>
<dbReference type="RefSeq" id="WP_153003163.1">
    <property type="nucleotide sequence ID" value="NZ_LDTD01000161.1"/>
</dbReference>
<gene>
    <name evidence="2" type="ORF">NS319_17355</name>
</gene>
<organism evidence="2 3">
    <name type="scientific">Sphingomonas sanguinis</name>
    <dbReference type="NCBI Taxonomy" id="33051"/>
    <lineage>
        <taxon>Bacteria</taxon>
        <taxon>Pseudomonadati</taxon>
        <taxon>Pseudomonadota</taxon>
        <taxon>Alphaproteobacteria</taxon>
        <taxon>Sphingomonadales</taxon>
        <taxon>Sphingomonadaceae</taxon>
        <taxon>Sphingomonas</taxon>
    </lineage>
</organism>
<dbReference type="EMBL" id="LDTD01000161">
    <property type="protein sequence ID" value="KTT67080.1"/>
    <property type="molecule type" value="Genomic_DNA"/>
</dbReference>
<feature type="chain" id="PRO_5007547803" evidence="1">
    <location>
        <begin position="20"/>
        <end position="149"/>
    </location>
</feature>
<protein>
    <submittedName>
        <fullName evidence="2">Uncharacterized protein</fullName>
    </submittedName>
</protein>
<reference evidence="2 3" key="1">
    <citation type="journal article" date="2016" name="Front. Microbiol.">
        <title>Genomic Resource of Rice Seed Associated Bacteria.</title>
        <authorList>
            <person name="Midha S."/>
            <person name="Bansal K."/>
            <person name="Sharma S."/>
            <person name="Kumar N."/>
            <person name="Patil P.P."/>
            <person name="Chaudhry V."/>
            <person name="Patil P.B."/>
        </authorList>
    </citation>
    <scope>NUCLEOTIDE SEQUENCE [LARGE SCALE GENOMIC DNA]</scope>
    <source>
        <strain evidence="2 3">NS319</strain>
    </source>
</reference>
<feature type="non-terminal residue" evidence="2">
    <location>
        <position position="149"/>
    </location>
</feature>